<proteinExistence type="predicted"/>
<evidence type="ECO:0000313" key="1">
    <source>
        <dbReference type="EMBL" id="OIQ69589.1"/>
    </source>
</evidence>
<accession>A0A1J5Q140</accession>
<reference evidence="1" key="1">
    <citation type="submission" date="2016-10" db="EMBL/GenBank/DDBJ databases">
        <title>Sequence of Gallionella enrichment culture.</title>
        <authorList>
            <person name="Poehlein A."/>
            <person name="Muehling M."/>
            <person name="Daniel R."/>
        </authorList>
    </citation>
    <scope>NUCLEOTIDE SEQUENCE</scope>
</reference>
<gene>
    <name evidence="1" type="ORF">GALL_488060</name>
</gene>
<organism evidence="1">
    <name type="scientific">mine drainage metagenome</name>
    <dbReference type="NCBI Taxonomy" id="410659"/>
    <lineage>
        <taxon>unclassified sequences</taxon>
        <taxon>metagenomes</taxon>
        <taxon>ecological metagenomes</taxon>
    </lineage>
</organism>
<protein>
    <submittedName>
        <fullName evidence="1">Uncharacterized protein</fullName>
    </submittedName>
</protein>
<sequence length="173" mass="18294">MEAFKVGRGVFAFEYLGVDPFGAYTGAIGHAAVGQRLGDGFVGVFKLGVFADDGDAHLAFGVDQTVHHVLPPGEVGTWRGGDAEGVKDGLVEPLAVIGERRVVDGFEVGRGDHRAFADVAEQGDFLALFVRDRVFRAQKEDVGRKANGLQLLDGVLGRLGFQLARGGEVGQQG</sequence>
<dbReference type="AlphaFoldDB" id="A0A1J5Q140"/>
<name>A0A1J5Q140_9ZZZZ</name>
<dbReference type="AntiFam" id="ANF00280">
    <property type="entry name" value="Spurious ORF (shadow ORF of PyrG)"/>
</dbReference>
<comment type="caution">
    <text evidence="1">The sequence shown here is derived from an EMBL/GenBank/DDBJ whole genome shotgun (WGS) entry which is preliminary data.</text>
</comment>
<dbReference type="EMBL" id="MLJW01004642">
    <property type="protein sequence ID" value="OIQ69589.1"/>
    <property type="molecule type" value="Genomic_DNA"/>
</dbReference>